<keyword evidence="1" id="KW-0732">Signal</keyword>
<dbReference type="Pfam" id="PF07995">
    <property type="entry name" value="GSDH"/>
    <property type="match status" value="1"/>
</dbReference>
<sequence>MSNSKLIALLLSAASVSLASCGTEASVDRMQQTQSTPAPANARTVGPFSVTEHGTFAEPWAAAFAPGTKMLFITQKAGAITFVDTPTGQTGTVSGVPTVDYGGQGGLGDIAFLPSQANAKLDRRTVYLSWAEAGEGDTRGAVVGQGTLVCAAANACRIEQMSVIWRQAPKVTGRGHYSHRITFSPDEKYLYIASGERQKGEPAQDRSNNLGTIVRLTLDGKPAAGNPFINEGGITSQIWSYGHRNILGLKFDAEGRLWDLEHGPAGGDELNLVKAGANYGWPVVSDGDHYDGKRIPDNDTRPDLAAPVFGWTPVIAPGDFIFHSGNMFGKWRGDALIAGLKTKAIIHLKMGGAAPVEVGRYDMGERIREIVEGPDGAIWLLEDGEKARLLRLTPS</sequence>
<dbReference type="RefSeq" id="WP_160599822.1">
    <property type="nucleotide sequence ID" value="NZ_WTYU01000001.1"/>
</dbReference>
<dbReference type="OrthoDB" id="9770043at2"/>
<dbReference type="PANTHER" id="PTHR19328:SF75">
    <property type="entry name" value="ALDOSE SUGAR DEHYDROGENASE YLII"/>
    <property type="match status" value="1"/>
</dbReference>
<feature type="signal peptide" evidence="1">
    <location>
        <begin position="1"/>
        <end position="19"/>
    </location>
</feature>
<dbReference type="InterPro" id="IPR011042">
    <property type="entry name" value="6-blade_b-propeller_TolB-like"/>
</dbReference>
<feature type="chain" id="PRO_5026788145" evidence="1">
    <location>
        <begin position="20"/>
        <end position="395"/>
    </location>
</feature>
<dbReference type="PANTHER" id="PTHR19328">
    <property type="entry name" value="HEDGEHOG-INTERACTING PROTEIN"/>
    <property type="match status" value="1"/>
</dbReference>
<feature type="domain" description="Glucose/Sorbosone dehydrogenase" evidence="2">
    <location>
        <begin position="57"/>
        <end position="391"/>
    </location>
</feature>
<evidence type="ECO:0000313" key="3">
    <source>
        <dbReference type="EMBL" id="MXP13557.1"/>
    </source>
</evidence>
<proteinExistence type="predicted"/>
<comment type="caution">
    <text evidence="3">The sequence shown here is derived from an EMBL/GenBank/DDBJ whole genome shotgun (WGS) entry which is preliminary data.</text>
</comment>
<evidence type="ECO:0000313" key="4">
    <source>
        <dbReference type="Proteomes" id="UP000473531"/>
    </source>
</evidence>
<name>A0A6L7GCB9_9SPHN</name>
<dbReference type="AlphaFoldDB" id="A0A6L7GCB9"/>
<dbReference type="SUPFAM" id="SSF50952">
    <property type="entry name" value="Soluble quinoprotein glucose dehydrogenase"/>
    <property type="match status" value="1"/>
</dbReference>
<dbReference type="Gene3D" id="2.120.10.30">
    <property type="entry name" value="TolB, C-terminal domain"/>
    <property type="match status" value="1"/>
</dbReference>
<keyword evidence="4" id="KW-1185">Reference proteome</keyword>
<accession>A0A6L7GCB9</accession>
<dbReference type="InterPro" id="IPR012938">
    <property type="entry name" value="Glc/Sorbosone_DH"/>
</dbReference>
<dbReference type="Proteomes" id="UP000473531">
    <property type="component" value="Unassembled WGS sequence"/>
</dbReference>
<evidence type="ECO:0000259" key="2">
    <source>
        <dbReference type="Pfam" id="PF07995"/>
    </source>
</evidence>
<organism evidence="3 4">
    <name type="scientific">Allopontixanthobacter confluentis</name>
    <dbReference type="NCBI Taxonomy" id="1849021"/>
    <lineage>
        <taxon>Bacteria</taxon>
        <taxon>Pseudomonadati</taxon>
        <taxon>Pseudomonadota</taxon>
        <taxon>Alphaproteobacteria</taxon>
        <taxon>Sphingomonadales</taxon>
        <taxon>Erythrobacteraceae</taxon>
        <taxon>Allopontixanthobacter</taxon>
    </lineage>
</organism>
<dbReference type="PROSITE" id="PS51257">
    <property type="entry name" value="PROKAR_LIPOPROTEIN"/>
    <property type="match status" value="1"/>
</dbReference>
<protein>
    <submittedName>
        <fullName evidence="3">PQQ-dependent sugar dehydrogenase</fullName>
    </submittedName>
</protein>
<evidence type="ECO:0000256" key="1">
    <source>
        <dbReference type="SAM" id="SignalP"/>
    </source>
</evidence>
<dbReference type="InterPro" id="IPR011041">
    <property type="entry name" value="Quinoprot_gluc/sorb_DH_b-prop"/>
</dbReference>
<reference evidence="3 4" key="1">
    <citation type="submission" date="2019-12" db="EMBL/GenBank/DDBJ databases">
        <title>Genomic-based taxomic classification of the family Erythrobacteraceae.</title>
        <authorList>
            <person name="Xu L."/>
        </authorList>
    </citation>
    <scope>NUCLEOTIDE SEQUENCE [LARGE SCALE GENOMIC DNA]</scope>
    <source>
        <strain evidence="3 4">KCTC 52259</strain>
    </source>
</reference>
<gene>
    <name evidence="3" type="ORF">GRI44_02155</name>
</gene>
<dbReference type="EMBL" id="WTYU01000001">
    <property type="protein sequence ID" value="MXP13557.1"/>
    <property type="molecule type" value="Genomic_DNA"/>
</dbReference>